<dbReference type="eggNOG" id="arCOG14765">
    <property type="taxonomic scope" value="Archaea"/>
</dbReference>
<dbReference type="KEGG" id="tpe:Tpen_0079"/>
<keyword evidence="2" id="KW-1185">Reference proteome</keyword>
<dbReference type="STRING" id="368408.Tpen_0079"/>
<evidence type="ECO:0000313" key="2">
    <source>
        <dbReference type="Proteomes" id="UP000000641"/>
    </source>
</evidence>
<dbReference type="HOGENOM" id="CLU_1127140_0_0_2"/>
<dbReference type="RefSeq" id="WP_011751754.1">
    <property type="nucleotide sequence ID" value="NC_008698.1"/>
</dbReference>
<dbReference type="OrthoDB" id="30853at2157"/>
<proteinExistence type="predicted"/>
<dbReference type="EMBL" id="CP000505">
    <property type="protein sequence ID" value="ABL77489.1"/>
    <property type="molecule type" value="Genomic_DNA"/>
</dbReference>
<dbReference type="AlphaFoldDB" id="A1RWA9"/>
<sequence length="268" mass="30449">MSKLGVQRVFRARCPACSQVEVVEVNDKLLEEAQNNPLGLAGVAFQHETHVFIVYVDRNGGERGTRVFPLLQARGKGLYEVKVQPELLRGLRNIGGFTIESRRLNYRVTGYFEPPSSSIKVYKGETSLEVDFRRDVSYQTTKAWMELLAEALDSSYSYSPTDYVNAVRLLDVLIEEKPFEYIKQVFWLITNASNITVKVRPSEAMLLRKYRPSIIFEKYNGGFVNRVLEAPSVKVSDILGLENPQIMFSYVEALLSLQRRGVIDLVIG</sequence>
<gene>
    <name evidence="1" type="ordered locus">Tpen_0079</name>
</gene>
<evidence type="ECO:0000313" key="1">
    <source>
        <dbReference type="EMBL" id="ABL77489.1"/>
    </source>
</evidence>
<reference evidence="2" key="1">
    <citation type="journal article" date="2008" name="J. Bacteriol.">
        <title>Genome sequence of Thermofilum pendens reveals an exceptional loss of biosynthetic pathways without genome reduction.</title>
        <authorList>
            <person name="Anderson I."/>
            <person name="Rodriguez J."/>
            <person name="Susanti D."/>
            <person name="Porat I."/>
            <person name="Reich C."/>
            <person name="Ulrich L.E."/>
            <person name="Elkins J.G."/>
            <person name="Mavromatis K."/>
            <person name="Lykidis A."/>
            <person name="Kim E."/>
            <person name="Thompson L.S."/>
            <person name="Nolan M."/>
            <person name="Land M."/>
            <person name="Copeland A."/>
            <person name="Lapidus A."/>
            <person name="Lucas S."/>
            <person name="Detter C."/>
            <person name="Zhulin I.B."/>
            <person name="Olsen G.J."/>
            <person name="Whitman W."/>
            <person name="Mukhopadhyay B."/>
            <person name="Bristow J."/>
            <person name="Kyrpides N."/>
        </authorList>
    </citation>
    <scope>NUCLEOTIDE SEQUENCE [LARGE SCALE GENOMIC DNA]</scope>
    <source>
        <strain evidence="2">DSM 2475 / Hrk 5</strain>
    </source>
</reference>
<name>A1RWA9_THEPD</name>
<accession>A1RWA9</accession>
<protein>
    <submittedName>
        <fullName evidence="1">Uncharacterized protein</fullName>
    </submittedName>
</protein>
<dbReference type="Proteomes" id="UP000000641">
    <property type="component" value="Chromosome"/>
</dbReference>
<dbReference type="GeneID" id="4600711"/>
<organism evidence="1 2">
    <name type="scientific">Thermofilum pendens (strain DSM 2475 / Hrk 5)</name>
    <dbReference type="NCBI Taxonomy" id="368408"/>
    <lineage>
        <taxon>Archaea</taxon>
        <taxon>Thermoproteota</taxon>
        <taxon>Thermoprotei</taxon>
        <taxon>Thermofilales</taxon>
        <taxon>Thermofilaceae</taxon>
        <taxon>Thermofilum</taxon>
    </lineage>
</organism>
<dbReference type="EnsemblBacteria" id="ABL77489">
    <property type="protein sequence ID" value="ABL77489"/>
    <property type="gene ID" value="Tpen_0079"/>
</dbReference>